<dbReference type="CDD" id="cd00085">
    <property type="entry name" value="HNHc"/>
    <property type="match status" value="1"/>
</dbReference>
<dbReference type="GO" id="GO:0003676">
    <property type="term" value="F:nucleic acid binding"/>
    <property type="evidence" value="ECO:0007669"/>
    <property type="project" value="InterPro"/>
</dbReference>
<dbReference type="Pfam" id="PF01844">
    <property type="entry name" value="HNH"/>
    <property type="match status" value="1"/>
</dbReference>
<dbReference type="InterPro" id="IPR003615">
    <property type="entry name" value="HNH_nuc"/>
</dbReference>
<keyword evidence="3" id="KW-1185">Reference proteome</keyword>
<evidence type="ECO:0000313" key="3">
    <source>
        <dbReference type="Proteomes" id="UP000481033"/>
    </source>
</evidence>
<comment type="caution">
    <text evidence="2">The sequence shown here is derived from an EMBL/GenBank/DDBJ whole genome shotgun (WGS) entry which is preliminary data.</text>
</comment>
<dbReference type="AlphaFoldDB" id="A0A6M0RPR1"/>
<reference evidence="2 3" key="1">
    <citation type="journal article" date="2020" name="Microb. Ecol.">
        <title>Ecogenomics of the Marine Benthic Filamentous Cyanobacterium Adonisia.</title>
        <authorList>
            <person name="Walter J.M."/>
            <person name="Coutinho F.H."/>
            <person name="Leomil L."/>
            <person name="Hargreaves P.I."/>
            <person name="Campeao M.E."/>
            <person name="Vieira V.V."/>
            <person name="Silva B.S."/>
            <person name="Fistarol G.O."/>
            <person name="Salomon P.S."/>
            <person name="Sawabe T."/>
            <person name="Mino S."/>
            <person name="Hosokawa M."/>
            <person name="Miyashita H."/>
            <person name="Maruyama F."/>
            <person name="van Verk M.C."/>
            <person name="Dutilh B.E."/>
            <person name="Thompson C.C."/>
            <person name="Thompson F.L."/>
        </authorList>
    </citation>
    <scope>NUCLEOTIDE SEQUENCE [LARGE SCALE GENOMIC DNA]</scope>
    <source>
        <strain evidence="2 3">CCMR0081</strain>
    </source>
</reference>
<dbReference type="EMBL" id="QXHD01000004">
    <property type="protein sequence ID" value="NEZ57752.1"/>
    <property type="molecule type" value="Genomic_DNA"/>
</dbReference>
<keyword evidence="2" id="KW-0378">Hydrolase</keyword>
<dbReference type="Proteomes" id="UP000481033">
    <property type="component" value="Unassembled WGS sequence"/>
</dbReference>
<dbReference type="Gene3D" id="1.10.30.50">
    <property type="match status" value="1"/>
</dbReference>
<dbReference type="PANTHER" id="PTHR33877:SF2">
    <property type="entry name" value="OS07G0170200 PROTEIN"/>
    <property type="match status" value="1"/>
</dbReference>
<dbReference type="InterPro" id="IPR052892">
    <property type="entry name" value="NA-targeting_endonuclease"/>
</dbReference>
<gene>
    <name evidence="2" type="ORF">DXZ20_19300</name>
</gene>
<sequence>MTLRPYKYVLPTYRPIVLFSRNYLPMVRINLKRATVLLVTGRAEPVDLLGKTWQMRSPSLTLEIPEHLRLRAGDSEHIWKTPPVNRREVLRRDGHSCQYCGSKRQLTLDHVVPRSQGGAHTWDNVVTACAPCNSRKGARTPELANMPLKQQPKAPMHPVVAFAEQFWKEQKN</sequence>
<accession>A0A6M0RPR1</accession>
<dbReference type="InterPro" id="IPR002711">
    <property type="entry name" value="HNH"/>
</dbReference>
<organism evidence="2 3">
    <name type="scientific">Adonisia turfae CCMR0081</name>
    <dbReference type="NCBI Taxonomy" id="2292702"/>
    <lineage>
        <taxon>Bacteria</taxon>
        <taxon>Bacillati</taxon>
        <taxon>Cyanobacteriota</taxon>
        <taxon>Adonisia</taxon>
        <taxon>Adonisia turfae</taxon>
    </lineage>
</organism>
<evidence type="ECO:0000259" key="1">
    <source>
        <dbReference type="SMART" id="SM00507"/>
    </source>
</evidence>
<proteinExistence type="predicted"/>
<dbReference type="RefSeq" id="WP_163699908.1">
    <property type="nucleotide sequence ID" value="NZ_QXHD01000004.1"/>
</dbReference>
<name>A0A6M0RPR1_9CYAN</name>
<keyword evidence="2" id="KW-0255">Endonuclease</keyword>
<evidence type="ECO:0000313" key="2">
    <source>
        <dbReference type="EMBL" id="NEZ57752.1"/>
    </source>
</evidence>
<dbReference type="PANTHER" id="PTHR33877">
    <property type="entry name" value="SLL1193 PROTEIN"/>
    <property type="match status" value="1"/>
</dbReference>
<dbReference type="GO" id="GO:0004519">
    <property type="term" value="F:endonuclease activity"/>
    <property type="evidence" value="ECO:0007669"/>
    <property type="project" value="UniProtKB-KW"/>
</dbReference>
<dbReference type="GO" id="GO:0008270">
    <property type="term" value="F:zinc ion binding"/>
    <property type="evidence" value="ECO:0007669"/>
    <property type="project" value="InterPro"/>
</dbReference>
<protein>
    <submittedName>
        <fullName evidence="2">HNH endonuclease</fullName>
    </submittedName>
</protein>
<dbReference type="SMART" id="SM00507">
    <property type="entry name" value="HNHc"/>
    <property type="match status" value="1"/>
</dbReference>
<feature type="domain" description="HNH nuclease" evidence="1">
    <location>
        <begin position="84"/>
        <end position="134"/>
    </location>
</feature>
<keyword evidence="2" id="KW-0540">Nuclease</keyword>